<evidence type="ECO:0000313" key="2">
    <source>
        <dbReference type="EMBL" id="KXK60726.1"/>
    </source>
</evidence>
<name>A0A136PRB4_9ACTN</name>
<reference evidence="2 3" key="1">
    <citation type="submission" date="2016-01" db="EMBL/GenBank/DDBJ databases">
        <title>Whole genome sequence and analysis of Micromonospora rosaria DSM 803, which can produce antibacterial substance rosamicin.</title>
        <authorList>
            <person name="Yang H."/>
            <person name="He X."/>
            <person name="Zhu D."/>
        </authorList>
    </citation>
    <scope>NUCLEOTIDE SEQUENCE [LARGE SCALE GENOMIC DNA]</scope>
    <source>
        <strain evidence="2 3">DSM 803</strain>
    </source>
</reference>
<dbReference type="OrthoDB" id="5450317at2"/>
<dbReference type="Proteomes" id="UP000070620">
    <property type="component" value="Unassembled WGS sequence"/>
</dbReference>
<feature type="domain" description="Amidohydrolase-related" evidence="1">
    <location>
        <begin position="5"/>
        <end position="268"/>
    </location>
</feature>
<dbReference type="InterPro" id="IPR032466">
    <property type="entry name" value="Metal_Hydrolase"/>
</dbReference>
<accession>A0A136PRB4</accession>
<dbReference type="RefSeq" id="WP_067367251.1">
    <property type="nucleotide sequence ID" value="NZ_JBIUBN010000002.1"/>
</dbReference>
<dbReference type="AlphaFoldDB" id="A0A136PRB4"/>
<dbReference type="Gene3D" id="3.20.20.140">
    <property type="entry name" value="Metal-dependent hydrolases"/>
    <property type="match status" value="1"/>
</dbReference>
<dbReference type="PANTHER" id="PTHR35563">
    <property type="entry name" value="BARREL METAL-DEPENDENT HYDROLASE, PUTATIVE (AFU_ORTHOLOGUE AFUA_1G16240)-RELATED"/>
    <property type="match status" value="1"/>
</dbReference>
<gene>
    <name evidence="2" type="ORF">AWW66_17415</name>
</gene>
<proteinExistence type="predicted"/>
<dbReference type="PANTHER" id="PTHR35563:SF2">
    <property type="entry name" value="BARREL METAL-DEPENDENT HYDROLASE, PUTATIVE (AFU_ORTHOLOGUE AFUA_1G16240)-RELATED"/>
    <property type="match status" value="1"/>
</dbReference>
<organism evidence="2 3">
    <name type="scientific">Micromonospora rosaria</name>
    <dbReference type="NCBI Taxonomy" id="47874"/>
    <lineage>
        <taxon>Bacteria</taxon>
        <taxon>Bacillati</taxon>
        <taxon>Actinomycetota</taxon>
        <taxon>Actinomycetes</taxon>
        <taxon>Micromonosporales</taxon>
        <taxon>Micromonosporaceae</taxon>
        <taxon>Micromonospora</taxon>
    </lineage>
</organism>
<evidence type="ECO:0000259" key="1">
    <source>
        <dbReference type="Pfam" id="PF04909"/>
    </source>
</evidence>
<evidence type="ECO:0000313" key="3">
    <source>
        <dbReference type="Proteomes" id="UP000070620"/>
    </source>
</evidence>
<keyword evidence="3" id="KW-1185">Reference proteome</keyword>
<dbReference type="EMBL" id="LRQV01000061">
    <property type="protein sequence ID" value="KXK60726.1"/>
    <property type="molecule type" value="Genomic_DNA"/>
</dbReference>
<protein>
    <recommendedName>
        <fullName evidence="1">Amidohydrolase-related domain-containing protein</fullName>
    </recommendedName>
</protein>
<dbReference type="InterPro" id="IPR006680">
    <property type="entry name" value="Amidohydro-rel"/>
</dbReference>
<dbReference type="InterPro" id="IPR052358">
    <property type="entry name" value="Aro_Compnd_Degr_Hydrolases"/>
</dbReference>
<comment type="caution">
    <text evidence="2">The sequence shown here is derived from an EMBL/GenBank/DDBJ whole genome shotgun (WGS) entry which is preliminary data.</text>
</comment>
<dbReference type="Pfam" id="PF04909">
    <property type="entry name" value="Amidohydro_2"/>
    <property type="match status" value="1"/>
</dbReference>
<dbReference type="SUPFAM" id="SSF51556">
    <property type="entry name" value="Metallo-dependent hydrolases"/>
    <property type="match status" value="1"/>
</dbReference>
<sequence>MDRADAHLHLFADGYPGRYGRSPAGGDELTTYQDIRREHGISRALVVGYEGQPRFAGNNAYLAGLAATHDWIAPVAYVPPGGPAHDADLDRWWAAGFVGVTGYLAEADQADRFAAWLTGAAPALTRAGAVLSLNATPAATARLGSALAALDGCPVLFSHLGLPGSRPTPPAPQAAAEALAPLLDLARLPHVGVKVSGLYAVSEPAHAWPHAAARPFVDVLLDRFGTRRLYWGSDFPPSLDHVSFAQTLDPVGLEQLTPAERADVLGANLHRALAVPTRPAPGTR</sequence>
<dbReference type="GO" id="GO:0016787">
    <property type="term" value="F:hydrolase activity"/>
    <property type="evidence" value="ECO:0007669"/>
    <property type="project" value="InterPro"/>
</dbReference>